<feature type="transmembrane region" description="Helical" evidence="1">
    <location>
        <begin position="47"/>
        <end position="67"/>
    </location>
</feature>
<name>A0A6N9Q6X2_9BACL</name>
<dbReference type="InterPro" id="IPR009526">
    <property type="entry name" value="DUF1146"/>
</dbReference>
<sequence>MLMEAIVNNITNLVIVLLSILLCWKVLQSFRFDIFMKNPESFEAKLLKVIITIVIGNQLGNFIIQYYNWSLAIKYLFQ</sequence>
<keyword evidence="1" id="KW-1133">Transmembrane helix</keyword>
<dbReference type="RefSeq" id="WP_160647420.1">
    <property type="nucleotide sequence ID" value="NZ_SIJB01000035.1"/>
</dbReference>
<dbReference type="EMBL" id="SIJB01000035">
    <property type="protein sequence ID" value="NBI30606.1"/>
    <property type="molecule type" value="Genomic_DNA"/>
</dbReference>
<evidence type="ECO:0000313" key="2">
    <source>
        <dbReference type="EMBL" id="NBI30606.1"/>
    </source>
</evidence>
<dbReference type="Proteomes" id="UP000448943">
    <property type="component" value="Unassembled WGS sequence"/>
</dbReference>
<protein>
    <submittedName>
        <fullName evidence="2">DUF1146 domain-containing protein</fullName>
    </submittedName>
</protein>
<dbReference type="OrthoDB" id="1651016at2"/>
<reference evidence="2 3" key="1">
    <citation type="submission" date="2019-01" db="EMBL/GenBank/DDBJ databases">
        <title>Chengkuizengella sp. nov., isolated from deep-sea sediment of East Pacific Ocean.</title>
        <authorList>
            <person name="Yang J."/>
            <person name="Lai Q."/>
            <person name="Shao Z."/>
        </authorList>
    </citation>
    <scope>NUCLEOTIDE SEQUENCE [LARGE SCALE GENOMIC DNA]</scope>
    <source>
        <strain evidence="2 3">YPA3-1-1</strain>
    </source>
</reference>
<keyword evidence="3" id="KW-1185">Reference proteome</keyword>
<evidence type="ECO:0000313" key="3">
    <source>
        <dbReference type="Proteomes" id="UP000448943"/>
    </source>
</evidence>
<feature type="transmembrane region" description="Helical" evidence="1">
    <location>
        <begin position="6"/>
        <end position="27"/>
    </location>
</feature>
<gene>
    <name evidence="2" type="ORF">ERL59_16775</name>
</gene>
<keyword evidence="1" id="KW-0812">Transmembrane</keyword>
<accession>A0A6N9Q6X2</accession>
<dbReference type="AlphaFoldDB" id="A0A6N9Q6X2"/>
<evidence type="ECO:0000256" key="1">
    <source>
        <dbReference type="SAM" id="Phobius"/>
    </source>
</evidence>
<dbReference type="Pfam" id="PF06612">
    <property type="entry name" value="DUF1146"/>
    <property type="match status" value="1"/>
</dbReference>
<proteinExistence type="predicted"/>
<organism evidence="2 3">
    <name type="scientific">Chengkuizengella marina</name>
    <dbReference type="NCBI Taxonomy" id="2507566"/>
    <lineage>
        <taxon>Bacteria</taxon>
        <taxon>Bacillati</taxon>
        <taxon>Bacillota</taxon>
        <taxon>Bacilli</taxon>
        <taxon>Bacillales</taxon>
        <taxon>Paenibacillaceae</taxon>
        <taxon>Chengkuizengella</taxon>
    </lineage>
</organism>
<comment type="caution">
    <text evidence="2">The sequence shown here is derived from an EMBL/GenBank/DDBJ whole genome shotgun (WGS) entry which is preliminary data.</text>
</comment>
<keyword evidence="1" id="KW-0472">Membrane</keyword>